<protein>
    <submittedName>
        <fullName evidence="1">Uncharacterized protein</fullName>
    </submittedName>
</protein>
<dbReference type="Proteomes" id="UP000593564">
    <property type="component" value="Unassembled WGS sequence"/>
</dbReference>
<name>A0A7J7HFF7_CAMSI</name>
<gene>
    <name evidence="1" type="ORF">HYC85_009151</name>
</gene>
<keyword evidence="2" id="KW-1185">Reference proteome</keyword>
<reference evidence="1 2" key="2">
    <citation type="submission" date="2020-07" db="EMBL/GenBank/DDBJ databases">
        <title>Genome assembly of wild tea tree DASZ reveals pedigree and selection history of tea varieties.</title>
        <authorList>
            <person name="Zhang W."/>
        </authorList>
    </citation>
    <scope>NUCLEOTIDE SEQUENCE [LARGE SCALE GENOMIC DNA]</scope>
    <source>
        <strain evidence="2">cv. G240</strain>
        <tissue evidence="1">Leaf</tissue>
    </source>
</reference>
<sequence>MVDDLLIAFGMLICCRLNKIKSYPNITLNNLQKMQEMSYVPSNHESYWSKGQKKYLLLST</sequence>
<dbReference type="AlphaFoldDB" id="A0A7J7HFF7"/>
<evidence type="ECO:0000313" key="2">
    <source>
        <dbReference type="Proteomes" id="UP000593564"/>
    </source>
</evidence>
<proteinExistence type="predicted"/>
<organism evidence="1 2">
    <name type="scientific">Camellia sinensis</name>
    <name type="common">Tea plant</name>
    <name type="synonym">Thea sinensis</name>
    <dbReference type="NCBI Taxonomy" id="4442"/>
    <lineage>
        <taxon>Eukaryota</taxon>
        <taxon>Viridiplantae</taxon>
        <taxon>Streptophyta</taxon>
        <taxon>Embryophyta</taxon>
        <taxon>Tracheophyta</taxon>
        <taxon>Spermatophyta</taxon>
        <taxon>Magnoliopsida</taxon>
        <taxon>eudicotyledons</taxon>
        <taxon>Gunneridae</taxon>
        <taxon>Pentapetalae</taxon>
        <taxon>asterids</taxon>
        <taxon>Ericales</taxon>
        <taxon>Theaceae</taxon>
        <taxon>Camellia</taxon>
    </lineage>
</organism>
<evidence type="ECO:0000313" key="1">
    <source>
        <dbReference type="EMBL" id="KAF5951207.1"/>
    </source>
</evidence>
<comment type="caution">
    <text evidence="1">The sequence shown here is derived from an EMBL/GenBank/DDBJ whole genome shotgun (WGS) entry which is preliminary data.</text>
</comment>
<accession>A0A7J7HFF7</accession>
<reference evidence="2" key="1">
    <citation type="journal article" date="2020" name="Nat. Commun.">
        <title>Genome assembly of wild tea tree DASZ reveals pedigree and selection history of tea varieties.</title>
        <authorList>
            <person name="Zhang W."/>
            <person name="Zhang Y."/>
            <person name="Qiu H."/>
            <person name="Guo Y."/>
            <person name="Wan H."/>
            <person name="Zhang X."/>
            <person name="Scossa F."/>
            <person name="Alseekh S."/>
            <person name="Zhang Q."/>
            <person name="Wang P."/>
            <person name="Xu L."/>
            <person name="Schmidt M.H."/>
            <person name="Jia X."/>
            <person name="Li D."/>
            <person name="Zhu A."/>
            <person name="Guo F."/>
            <person name="Chen W."/>
            <person name="Ni D."/>
            <person name="Usadel B."/>
            <person name="Fernie A.R."/>
            <person name="Wen W."/>
        </authorList>
    </citation>
    <scope>NUCLEOTIDE SEQUENCE [LARGE SCALE GENOMIC DNA]</scope>
    <source>
        <strain evidence="2">cv. G240</strain>
    </source>
</reference>
<dbReference type="EMBL" id="JACBKZ010000004">
    <property type="protein sequence ID" value="KAF5951207.1"/>
    <property type="molecule type" value="Genomic_DNA"/>
</dbReference>